<protein>
    <submittedName>
        <fullName evidence="2">Uncharacterized protein</fullName>
    </submittedName>
</protein>
<reference evidence="2 3" key="1">
    <citation type="journal article" date="2020" name="BMC Genomics">
        <title>Intraspecific diversification of the crop wild relative Brassica cretica Lam. using demographic model selection.</title>
        <authorList>
            <person name="Kioukis A."/>
            <person name="Michalopoulou V.A."/>
            <person name="Briers L."/>
            <person name="Pirintsos S."/>
            <person name="Studholme D.J."/>
            <person name="Pavlidis P."/>
            <person name="Sarris P.F."/>
        </authorList>
    </citation>
    <scope>NUCLEOTIDE SEQUENCE [LARGE SCALE GENOMIC DNA]</scope>
    <source>
        <strain evidence="3">cv. PFS-1207/04</strain>
    </source>
</reference>
<sequence length="73" mass="8302">MVEFEEESSRSSEIAEQVTKISEPLRTSRGQLAIKEEEGHEDGYDEKPRESYTHTSTLFSPVLRSFSLPISLV</sequence>
<feature type="region of interest" description="Disordered" evidence="1">
    <location>
        <begin position="1"/>
        <end position="52"/>
    </location>
</feature>
<dbReference type="EMBL" id="QGKV02000299">
    <property type="protein sequence ID" value="KAF3593947.1"/>
    <property type="molecule type" value="Genomic_DNA"/>
</dbReference>
<dbReference type="Proteomes" id="UP000266723">
    <property type="component" value="Unassembled WGS sequence"/>
</dbReference>
<feature type="compositionally biased region" description="Basic and acidic residues" evidence="1">
    <location>
        <begin position="34"/>
        <end position="52"/>
    </location>
</feature>
<evidence type="ECO:0000313" key="2">
    <source>
        <dbReference type="EMBL" id="KAF3593947.1"/>
    </source>
</evidence>
<comment type="caution">
    <text evidence="2">The sequence shown here is derived from an EMBL/GenBank/DDBJ whole genome shotgun (WGS) entry which is preliminary data.</text>
</comment>
<name>A0ABQ7EAS9_BRACR</name>
<gene>
    <name evidence="2" type="ORF">DY000_02022975</name>
</gene>
<accession>A0ABQ7EAS9</accession>
<keyword evidence="3" id="KW-1185">Reference proteome</keyword>
<evidence type="ECO:0000313" key="3">
    <source>
        <dbReference type="Proteomes" id="UP000266723"/>
    </source>
</evidence>
<evidence type="ECO:0000256" key="1">
    <source>
        <dbReference type="SAM" id="MobiDB-lite"/>
    </source>
</evidence>
<organism evidence="2 3">
    <name type="scientific">Brassica cretica</name>
    <name type="common">Mustard</name>
    <dbReference type="NCBI Taxonomy" id="69181"/>
    <lineage>
        <taxon>Eukaryota</taxon>
        <taxon>Viridiplantae</taxon>
        <taxon>Streptophyta</taxon>
        <taxon>Embryophyta</taxon>
        <taxon>Tracheophyta</taxon>
        <taxon>Spermatophyta</taxon>
        <taxon>Magnoliopsida</taxon>
        <taxon>eudicotyledons</taxon>
        <taxon>Gunneridae</taxon>
        <taxon>Pentapetalae</taxon>
        <taxon>rosids</taxon>
        <taxon>malvids</taxon>
        <taxon>Brassicales</taxon>
        <taxon>Brassicaceae</taxon>
        <taxon>Brassiceae</taxon>
        <taxon>Brassica</taxon>
    </lineage>
</organism>
<proteinExistence type="predicted"/>